<reference evidence="2 3" key="1">
    <citation type="submission" date="2020-07" db="EMBL/GenBank/DDBJ databases">
        <title>Thermogemmata thermophila gen. nov., sp. nov., a novel moderate thermophilic planctomycete from a Kamchatka hot spring.</title>
        <authorList>
            <person name="Elcheninov A.G."/>
            <person name="Podosokorskaya O.A."/>
            <person name="Kovaleva O.L."/>
            <person name="Novikov A."/>
            <person name="Bonch-Osmolovskaya E.A."/>
            <person name="Toshchakov S.V."/>
            <person name="Kublanov I.V."/>
        </authorList>
    </citation>
    <scope>NUCLEOTIDE SEQUENCE [LARGE SCALE GENOMIC DNA]</scope>
    <source>
        <strain evidence="2 3">2918</strain>
    </source>
</reference>
<comment type="caution">
    <text evidence="2">The sequence shown here is derived from an EMBL/GenBank/DDBJ whole genome shotgun (WGS) entry which is preliminary data.</text>
</comment>
<evidence type="ECO:0000259" key="1">
    <source>
        <dbReference type="Pfam" id="PF01261"/>
    </source>
</evidence>
<dbReference type="EMBL" id="JACEFB010000004">
    <property type="protein sequence ID" value="MBA2226005.1"/>
    <property type="molecule type" value="Genomic_DNA"/>
</dbReference>
<protein>
    <submittedName>
        <fullName evidence="2">Sugar phosphate isomerase/epimerase</fullName>
    </submittedName>
</protein>
<dbReference type="SUPFAM" id="SSF51658">
    <property type="entry name" value="Xylose isomerase-like"/>
    <property type="match status" value="1"/>
</dbReference>
<evidence type="ECO:0000313" key="2">
    <source>
        <dbReference type="EMBL" id="MBA2226005.1"/>
    </source>
</evidence>
<dbReference type="InterPro" id="IPR050312">
    <property type="entry name" value="IolE/XylAMocC-like"/>
</dbReference>
<dbReference type="InterPro" id="IPR036237">
    <property type="entry name" value="Xyl_isomerase-like_sf"/>
</dbReference>
<organism evidence="2 3">
    <name type="scientific">Thermogemmata fonticola</name>
    <dbReference type="NCBI Taxonomy" id="2755323"/>
    <lineage>
        <taxon>Bacteria</taxon>
        <taxon>Pseudomonadati</taxon>
        <taxon>Planctomycetota</taxon>
        <taxon>Planctomycetia</taxon>
        <taxon>Gemmatales</taxon>
        <taxon>Gemmataceae</taxon>
        <taxon>Thermogemmata</taxon>
    </lineage>
</organism>
<gene>
    <name evidence="2" type="ORF">H0921_07505</name>
</gene>
<dbReference type="PANTHER" id="PTHR12110">
    <property type="entry name" value="HYDROXYPYRUVATE ISOMERASE"/>
    <property type="match status" value="1"/>
</dbReference>
<evidence type="ECO:0000313" key="3">
    <source>
        <dbReference type="Proteomes" id="UP000542342"/>
    </source>
</evidence>
<accession>A0A7V8VDH1</accession>
<dbReference type="Gene3D" id="3.20.20.150">
    <property type="entry name" value="Divalent-metal-dependent TIM barrel enzymes"/>
    <property type="match status" value="1"/>
</dbReference>
<dbReference type="PANTHER" id="PTHR12110:SF53">
    <property type="entry name" value="BLR5974 PROTEIN"/>
    <property type="match status" value="1"/>
</dbReference>
<keyword evidence="2" id="KW-0413">Isomerase</keyword>
<keyword evidence="3" id="KW-1185">Reference proteome</keyword>
<dbReference type="Pfam" id="PF01261">
    <property type="entry name" value="AP_endonuc_2"/>
    <property type="match status" value="1"/>
</dbReference>
<name>A0A7V8VDH1_9BACT</name>
<feature type="domain" description="Xylose isomerase-like TIM barrel" evidence="1">
    <location>
        <begin position="68"/>
        <end position="296"/>
    </location>
</feature>
<dbReference type="GO" id="GO:0016853">
    <property type="term" value="F:isomerase activity"/>
    <property type="evidence" value="ECO:0007669"/>
    <property type="project" value="UniProtKB-KW"/>
</dbReference>
<dbReference type="Proteomes" id="UP000542342">
    <property type="component" value="Unassembled WGS sequence"/>
</dbReference>
<dbReference type="AlphaFoldDB" id="A0A7V8VDH1"/>
<dbReference type="RefSeq" id="WP_194537447.1">
    <property type="nucleotide sequence ID" value="NZ_JACEFB010000004.1"/>
</dbReference>
<proteinExistence type="predicted"/>
<sequence>MRAIQREQGVWSRREVVGAGLAAAIGGVRLAAVQAANDPPAQEAPVRFRLGLVTYNVAKDWDLPTVLRVCQEVGIAAVECRTTHKHGVEPSLTAPQRQEVKKRFADAGIIFWGCGTVCEFHAADPAVVRKNIEECKRFIDLVRDLGGKGVKVRPNGVPKGVEPARTFEQIGKALIECGKAAADAGVEIWVEVHGAVTQIPQNMRTIMEHCQHPAVGVCWNSNPTDVNRGSVAEAFALLKPYLKSCHINDLDNDARGTYPYRELFRLLRQCGYDRFTLCEVGRAYPDVAEGTAFLKRYKEQWQRLVQG</sequence>
<dbReference type="InterPro" id="IPR013022">
    <property type="entry name" value="Xyl_isomerase-like_TIM-brl"/>
</dbReference>